<protein>
    <submittedName>
        <fullName evidence="1">Uncharacterized protein</fullName>
    </submittedName>
</protein>
<dbReference type="EMBL" id="CP004374">
    <property type="protein sequence ID" value="AGM28223.1"/>
    <property type="molecule type" value="Genomic_DNA"/>
</dbReference>
<evidence type="ECO:0000313" key="2">
    <source>
        <dbReference type="Proteomes" id="UP000013961"/>
    </source>
</evidence>
<evidence type="ECO:0000313" key="1">
    <source>
        <dbReference type="EMBL" id="AGM28223.1"/>
    </source>
</evidence>
<organism evidence="1 2">
    <name type="scientific">Mycobacteroides abscessus subsp. bolletii 50594</name>
    <dbReference type="NCBI Taxonomy" id="1303024"/>
    <lineage>
        <taxon>Bacteria</taxon>
        <taxon>Bacillati</taxon>
        <taxon>Actinomycetota</taxon>
        <taxon>Actinomycetes</taxon>
        <taxon>Mycobacteriales</taxon>
        <taxon>Mycobacteriaceae</taxon>
        <taxon>Mycobacteroides</taxon>
        <taxon>Mycobacteroides abscessus</taxon>
    </lineage>
</organism>
<sequence length="108" mass="11813">MFTVAQLRKAIKDLPDDMLVMTEDGESPMSDANLYIAPACRHQIGSNSWVSEGHEDPPATELAREVFGECENTHVLLVTRFGNDGQDITPEEPGVIDVQVEQTAIESG</sequence>
<name>A0AB33A8X8_9MYCO</name>
<dbReference type="KEGG" id="mabb:MASS_1621"/>
<dbReference type="RefSeq" id="WP_016342274.1">
    <property type="nucleotide sequence ID" value="NC_021282.1"/>
</dbReference>
<proteinExistence type="predicted"/>
<gene>
    <name evidence="1" type="ORF">MASS_1621</name>
</gene>
<dbReference type="AlphaFoldDB" id="A0AB33A8X8"/>
<reference evidence="1 2" key="1">
    <citation type="journal article" date="2013" name="Genome Announc.">
        <title>Complete Genome Sequence of Mycobacterium massiliense Clinical Strain Asan 50594, Belonging to the Type II Genotype.</title>
        <authorList>
            <person name="Kim B.J."/>
            <person name="Kim B.R."/>
            <person name="Hong S.H."/>
            <person name="Seok S.H."/>
            <person name="Kook Y.H."/>
            <person name="Kim B.J."/>
        </authorList>
    </citation>
    <scope>NUCLEOTIDE SEQUENCE [LARGE SCALE GENOMIC DNA]</scope>
    <source>
        <strain evidence="1 2">50594</strain>
    </source>
</reference>
<dbReference type="Proteomes" id="UP000013961">
    <property type="component" value="Chromosome"/>
</dbReference>
<accession>A0AB33A8X8</accession>